<feature type="domain" description="ABC transmembrane type-2" evidence="9">
    <location>
        <begin position="146"/>
        <end position="372"/>
    </location>
</feature>
<dbReference type="GO" id="GO:0140359">
    <property type="term" value="F:ABC-type transporter activity"/>
    <property type="evidence" value="ECO:0007669"/>
    <property type="project" value="InterPro"/>
</dbReference>
<evidence type="ECO:0000256" key="5">
    <source>
        <dbReference type="ARBA" id="ARBA00022692"/>
    </source>
</evidence>
<accession>A0A2S9J159</accession>
<dbReference type="AlphaFoldDB" id="A0A2S9J159"/>
<keyword evidence="6 8" id="KW-1133">Transmembrane helix</keyword>
<feature type="transmembrane region" description="Helical" evidence="8">
    <location>
        <begin position="20"/>
        <end position="40"/>
    </location>
</feature>
<name>A0A2S9J159_9SPHI</name>
<comment type="similarity">
    <text evidence="2">Belongs to the ABC-2 integral membrane protein family.</text>
</comment>
<dbReference type="InterPro" id="IPR051449">
    <property type="entry name" value="ABC-2_transporter_component"/>
</dbReference>
<evidence type="ECO:0000256" key="3">
    <source>
        <dbReference type="ARBA" id="ARBA00022448"/>
    </source>
</evidence>
<evidence type="ECO:0000256" key="8">
    <source>
        <dbReference type="SAM" id="Phobius"/>
    </source>
</evidence>
<dbReference type="InterPro" id="IPR013525">
    <property type="entry name" value="ABC2_TM"/>
</dbReference>
<keyword evidence="11" id="KW-1185">Reference proteome</keyword>
<dbReference type="EMBL" id="PVBQ01000013">
    <property type="protein sequence ID" value="PRD46517.1"/>
    <property type="molecule type" value="Genomic_DNA"/>
</dbReference>
<evidence type="ECO:0000256" key="7">
    <source>
        <dbReference type="ARBA" id="ARBA00023136"/>
    </source>
</evidence>
<feature type="transmembrane region" description="Helical" evidence="8">
    <location>
        <begin position="229"/>
        <end position="254"/>
    </location>
</feature>
<evidence type="ECO:0000256" key="4">
    <source>
        <dbReference type="ARBA" id="ARBA00022475"/>
    </source>
</evidence>
<dbReference type="InterPro" id="IPR047817">
    <property type="entry name" value="ABC2_TM_bact-type"/>
</dbReference>
<evidence type="ECO:0000256" key="1">
    <source>
        <dbReference type="ARBA" id="ARBA00004651"/>
    </source>
</evidence>
<reference evidence="10 11" key="1">
    <citation type="submission" date="2018-02" db="EMBL/GenBank/DDBJ databases">
        <title>The draft genome of Sphingobacterium sp. 5JN-11.</title>
        <authorList>
            <person name="Liu L."/>
            <person name="Li L."/>
            <person name="Liang L."/>
            <person name="Zhang X."/>
            <person name="Wang T."/>
        </authorList>
    </citation>
    <scope>NUCLEOTIDE SEQUENCE [LARGE SCALE GENOMIC DNA]</scope>
    <source>
        <strain evidence="10 11">5JN-11</strain>
    </source>
</reference>
<dbReference type="GO" id="GO:0005886">
    <property type="term" value="C:plasma membrane"/>
    <property type="evidence" value="ECO:0007669"/>
    <property type="project" value="UniProtKB-SubCell"/>
</dbReference>
<feature type="transmembrane region" description="Helical" evidence="8">
    <location>
        <begin position="292"/>
        <end position="311"/>
    </location>
</feature>
<dbReference type="OrthoDB" id="9808686at2"/>
<dbReference type="PANTHER" id="PTHR30294">
    <property type="entry name" value="MEMBRANE COMPONENT OF ABC TRANSPORTER YHHJ-RELATED"/>
    <property type="match status" value="1"/>
</dbReference>
<evidence type="ECO:0000313" key="10">
    <source>
        <dbReference type="EMBL" id="PRD46517.1"/>
    </source>
</evidence>
<comment type="caution">
    <text evidence="10">The sequence shown here is derived from an EMBL/GenBank/DDBJ whole genome shotgun (WGS) entry which is preliminary data.</text>
</comment>
<keyword evidence="3" id="KW-0813">Transport</keyword>
<proteinExistence type="inferred from homology"/>
<dbReference type="PANTHER" id="PTHR30294:SF29">
    <property type="entry name" value="MULTIDRUG ABC TRANSPORTER PERMEASE YBHS-RELATED"/>
    <property type="match status" value="1"/>
</dbReference>
<evidence type="ECO:0000256" key="2">
    <source>
        <dbReference type="ARBA" id="ARBA00007783"/>
    </source>
</evidence>
<gene>
    <name evidence="10" type="ORF">C5745_15265</name>
</gene>
<evidence type="ECO:0000256" key="6">
    <source>
        <dbReference type="ARBA" id="ARBA00022989"/>
    </source>
</evidence>
<comment type="subcellular location">
    <subcellularLocation>
        <location evidence="1">Cell membrane</location>
        <topology evidence="1">Multi-pass membrane protein</topology>
    </subcellularLocation>
</comment>
<feature type="transmembrane region" description="Helical" evidence="8">
    <location>
        <begin position="260"/>
        <end position="280"/>
    </location>
</feature>
<keyword evidence="5 8" id="KW-0812">Transmembrane</keyword>
<organism evidence="10 11">
    <name type="scientific">Sphingobacterium haloxyli</name>
    <dbReference type="NCBI Taxonomy" id="2100533"/>
    <lineage>
        <taxon>Bacteria</taxon>
        <taxon>Pseudomonadati</taxon>
        <taxon>Bacteroidota</taxon>
        <taxon>Sphingobacteriia</taxon>
        <taxon>Sphingobacteriales</taxon>
        <taxon>Sphingobacteriaceae</taxon>
        <taxon>Sphingobacterium</taxon>
    </lineage>
</organism>
<dbReference type="Pfam" id="PF12698">
    <property type="entry name" value="ABC2_membrane_3"/>
    <property type="match status" value="1"/>
</dbReference>
<feature type="transmembrane region" description="Helical" evidence="8">
    <location>
        <begin position="317"/>
        <end position="338"/>
    </location>
</feature>
<keyword evidence="7 8" id="KW-0472">Membrane</keyword>
<dbReference type="Gene3D" id="3.40.1710.10">
    <property type="entry name" value="abc type-2 transporter like domain"/>
    <property type="match status" value="1"/>
</dbReference>
<dbReference type="RefSeq" id="WP_105717872.1">
    <property type="nucleotide sequence ID" value="NZ_PVBQ01000013.1"/>
</dbReference>
<feature type="transmembrane region" description="Helical" evidence="8">
    <location>
        <begin position="178"/>
        <end position="202"/>
    </location>
</feature>
<dbReference type="Proteomes" id="UP000239711">
    <property type="component" value="Unassembled WGS sequence"/>
</dbReference>
<feature type="transmembrane region" description="Helical" evidence="8">
    <location>
        <begin position="350"/>
        <end position="367"/>
    </location>
</feature>
<sequence>MRTLKFLLRKEFKQIFRNKALLPMLFVVPIMQLLILPLAADYEVKNINITIVDQDHSAYSQKLISKIMASGYFRLASYATGFNDAFDDVENDRSDLILEIPQGFERNLIRENEQQLYTAVNSINGVKANLGGTYLNRIIADYNADVRVEWVQMPKFNGLPTIEIVSSNWFNPTMNYRFYMVPGILALLVTMIGAYMCALNIVKEKEKGTIEQINVTPIKKYQFILGKLIPFWVIGIVVFSMGLFGIGWLVYGIVPIGNLLLLYAYLLVYLMAILGLGLLISTYAETQQQAMSIAFFFMMIFILMSGLFTPIDGMPQWAYIMTQFSPITYFIKVMRMIVLKGSTFSDIKSHFLIMIGFAVSLNGWAIYNYKKTS</sequence>
<evidence type="ECO:0000259" key="9">
    <source>
        <dbReference type="PROSITE" id="PS51012"/>
    </source>
</evidence>
<keyword evidence="4" id="KW-1003">Cell membrane</keyword>
<protein>
    <submittedName>
        <fullName evidence="10">ABC transporter permease</fullName>
    </submittedName>
</protein>
<evidence type="ECO:0000313" key="11">
    <source>
        <dbReference type="Proteomes" id="UP000239711"/>
    </source>
</evidence>
<dbReference type="PROSITE" id="PS51012">
    <property type="entry name" value="ABC_TM2"/>
    <property type="match status" value="1"/>
</dbReference>